<protein>
    <submittedName>
        <fullName evidence="1">Uncharacterized protein</fullName>
    </submittedName>
</protein>
<proteinExistence type="predicted"/>
<gene>
    <name evidence="1" type="ORF">EVB52_026</name>
</gene>
<keyword evidence="2" id="KW-1185">Reference proteome</keyword>
<organism evidence="1 2">
    <name type="scientific">Rhizobium phage RHph_Y38</name>
    <dbReference type="NCBI Taxonomy" id="2509781"/>
    <lineage>
        <taxon>Viruses</taxon>
        <taxon>Duplodnaviria</taxon>
        <taxon>Heunggongvirae</taxon>
        <taxon>Uroviricota</taxon>
        <taxon>Caudoviricetes</taxon>
        <taxon>Schitoviridae</taxon>
        <taxon>Demetervirinae</taxon>
        <taxon>Acanvirus</taxon>
        <taxon>Acanvirus Y38</taxon>
    </lineage>
</organism>
<dbReference type="Proteomes" id="UP000656987">
    <property type="component" value="Segment"/>
</dbReference>
<sequence length="74" mass="8293">MSNEITATVSITVFTDKNNHSSTDLVLSHDDILYLCDRDTRSGKIYDSSELFENSTSKIDGLIYALQQMKSFAP</sequence>
<evidence type="ECO:0000313" key="1">
    <source>
        <dbReference type="EMBL" id="QIG67727.1"/>
    </source>
</evidence>
<evidence type="ECO:0000313" key="2">
    <source>
        <dbReference type="Proteomes" id="UP000656987"/>
    </source>
</evidence>
<reference evidence="1" key="1">
    <citation type="submission" date="2020-01" db="EMBL/GenBank/DDBJ databases">
        <title>Patterns of diversity and host range of bacteriophage communities associated with bean-nodulatin bacteria.</title>
        <authorList>
            <person name="Vann Cauwenberghe J."/>
            <person name="Santamaria R.I."/>
            <person name="Bustos P."/>
            <person name="Juarez S."/>
            <person name="Gonzalez V."/>
        </authorList>
    </citation>
    <scope>NUCLEOTIDE SEQUENCE</scope>
</reference>
<dbReference type="EMBL" id="MN988483">
    <property type="protein sequence ID" value="QIG67727.1"/>
    <property type="molecule type" value="Genomic_DNA"/>
</dbReference>
<name>A0A7S5QX55_9CAUD</name>
<accession>A0A7S5QX55</accession>